<sequence>MPSTHPPAQPVPTGGAREAKRALRRTVLGLREQRSDAARAAHGTALADAALRTGPLAGVVSAGGCVAAYVGVGSEPRTLPLLDALVARGVEVLLPALRSDWSMTWGRYVARDALVAADRGLLEPAEALHGLGRADLVLLPGLAMGPDGMRLGRGGGAYDRALADASPHAPLLVVLHPEEVGLPVPAEPHDRAVDGALTVDGIVHAHRQ</sequence>
<dbReference type="NCBIfam" id="TIGR02727">
    <property type="entry name" value="MTHFS_bact"/>
    <property type="match status" value="1"/>
</dbReference>
<accession>A0A6P0HML8</accession>
<feature type="binding site" evidence="4">
    <location>
        <begin position="150"/>
        <end position="158"/>
    </location>
    <ligand>
        <name>ATP</name>
        <dbReference type="ChEBI" id="CHEBI:30616"/>
    </ligand>
</feature>
<evidence type="ECO:0000256" key="1">
    <source>
        <dbReference type="ARBA" id="ARBA00010638"/>
    </source>
</evidence>
<keyword evidence="5" id="KW-0479">Metal-binding</keyword>
<comment type="caution">
    <text evidence="6">The sequence shown here is derived from an EMBL/GenBank/DDBJ whole genome shotgun (WGS) entry which is preliminary data.</text>
</comment>
<name>A0A6P0HML8_9ACTN</name>
<dbReference type="Proteomes" id="UP000468687">
    <property type="component" value="Unassembled WGS sequence"/>
</dbReference>
<dbReference type="PIRSF" id="PIRSF006806">
    <property type="entry name" value="FTHF_cligase"/>
    <property type="match status" value="1"/>
</dbReference>
<dbReference type="GO" id="GO:0030272">
    <property type="term" value="F:5-formyltetrahydrofolate cyclo-ligase activity"/>
    <property type="evidence" value="ECO:0007669"/>
    <property type="project" value="UniProtKB-EC"/>
</dbReference>
<dbReference type="RefSeq" id="WP_163773507.1">
    <property type="nucleotide sequence ID" value="NZ_JAAGXA010000013.1"/>
</dbReference>
<gene>
    <name evidence="6" type="ORF">G3T38_16970</name>
</gene>
<feature type="binding site" evidence="4">
    <location>
        <position position="75"/>
    </location>
    <ligand>
        <name>substrate</name>
    </ligand>
</feature>
<keyword evidence="7" id="KW-1185">Reference proteome</keyword>
<dbReference type="EMBL" id="JAAGXA010000013">
    <property type="protein sequence ID" value="NEN79959.1"/>
    <property type="molecule type" value="Genomic_DNA"/>
</dbReference>
<keyword evidence="5" id="KW-0460">Magnesium</keyword>
<dbReference type="InterPro" id="IPR024185">
    <property type="entry name" value="FTHF_cligase-like_sf"/>
</dbReference>
<evidence type="ECO:0000256" key="4">
    <source>
        <dbReference type="PIRSR" id="PIRSR006806-1"/>
    </source>
</evidence>
<dbReference type="GO" id="GO:0035999">
    <property type="term" value="P:tetrahydrofolate interconversion"/>
    <property type="evidence" value="ECO:0007669"/>
    <property type="project" value="TreeGrafter"/>
</dbReference>
<dbReference type="AlphaFoldDB" id="A0A6P0HML8"/>
<dbReference type="GO" id="GO:0009396">
    <property type="term" value="P:folic acid-containing compound biosynthetic process"/>
    <property type="evidence" value="ECO:0007669"/>
    <property type="project" value="TreeGrafter"/>
</dbReference>
<comment type="catalytic activity">
    <reaction evidence="5">
        <text>(6S)-5-formyl-5,6,7,8-tetrahydrofolate + ATP = (6R)-5,10-methenyltetrahydrofolate + ADP + phosphate</text>
        <dbReference type="Rhea" id="RHEA:10488"/>
        <dbReference type="ChEBI" id="CHEBI:30616"/>
        <dbReference type="ChEBI" id="CHEBI:43474"/>
        <dbReference type="ChEBI" id="CHEBI:57455"/>
        <dbReference type="ChEBI" id="CHEBI:57457"/>
        <dbReference type="ChEBI" id="CHEBI:456216"/>
        <dbReference type="EC" id="6.3.3.2"/>
    </reaction>
</comment>
<reference evidence="6 7" key="1">
    <citation type="journal article" date="2014" name="Int. J. Syst. Evol. Microbiol.">
        <title>Nocardioides zeae sp. nov., isolated from the stem of Zea mays.</title>
        <authorList>
            <person name="Glaeser S.P."/>
            <person name="McInroy J.A."/>
            <person name="Busse H.J."/>
            <person name="Kampfer P."/>
        </authorList>
    </citation>
    <scope>NUCLEOTIDE SEQUENCE [LARGE SCALE GENOMIC DNA]</scope>
    <source>
        <strain evidence="6 7">JCM 30728</strain>
    </source>
</reference>
<dbReference type="Gene3D" id="3.40.50.10420">
    <property type="entry name" value="NagB/RpiA/CoA transferase-like"/>
    <property type="match status" value="1"/>
</dbReference>
<dbReference type="InterPro" id="IPR002698">
    <property type="entry name" value="FTHF_cligase"/>
</dbReference>
<organism evidence="6 7">
    <name type="scientific">Nocardioides zeae</name>
    <dbReference type="NCBI Taxonomy" id="1457234"/>
    <lineage>
        <taxon>Bacteria</taxon>
        <taxon>Bacillati</taxon>
        <taxon>Actinomycetota</taxon>
        <taxon>Actinomycetes</taxon>
        <taxon>Propionibacteriales</taxon>
        <taxon>Nocardioidaceae</taxon>
        <taxon>Nocardioides</taxon>
    </lineage>
</organism>
<dbReference type="GO" id="GO:0005524">
    <property type="term" value="F:ATP binding"/>
    <property type="evidence" value="ECO:0007669"/>
    <property type="project" value="UniProtKB-KW"/>
</dbReference>
<keyword evidence="3 4" id="KW-0067">ATP-binding</keyword>
<dbReference type="InterPro" id="IPR037171">
    <property type="entry name" value="NagB/RpiA_transferase-like"/>
</dbReference>
<evidence type="ECO:0000256" key="2">
    <source>
        <dbReference type="ARBA" id="ARBA00022741"/>
    </source>
</evidence>
<evidence type="ECO:0000313" key="7">
    <source>
        <dbReference type="Proteomes" id="UP000468687"/>
    </source>
</evidence>
<dbReference type="Pfam" id="PF01812">
    <property type="entry name" value="5-FTHF_cyc-lig"/>
    <property type="match status" value="1"/>
</dbReference>
<dbReference type="PANTHER" id="PTHR23407:SF1">
    <property type="entry name" value="5-FORMYLTETRAHYDROFOLATE CYCLO-LIGASE"/>
    <property type="match status" value="1"/>
</dbReference>
<dbReference type="PANTHER" id="PTHR23407">
    <property type="entry name" value="ATPASE INHIBITOR/5-FORMYLTETRAHYDROFOLATE CYCLO-LIGASE"/>
    <property type="match status" value="1"/>
</dbReference>
<evidence type="ECO:0000256" key="5">
    <source>
        <dbReference type="RuleBase" id="RU361279"/>
    </source>
</evidence>
<dbReference type="EC" id="6.3.3.2" evidence="5"/>
<feature type="binding site" evidence="4">
    <location>
        <begin position="20"/>
        <end position="24"/>
    </location>
    <ligand>
        <name>ATP</name>
        <dbReference type="ChEBI" id="CHEBI:30616"/>
    </ligand>
</feature>
<evidence type="ECO:0000313" key="6">
    <source>
        <dbReference type="EMBL" id="NEN79959.1"/>
    </source>
</evidence>
<dbReference type="SUPFAM" id="SSF100950">
    <property type="entry name" value="NagB/RpiA/CoA transferase-like"/>
    <property type="match status" value="1"/>
</dbReference>
<evidence type="ECO:0000256" key="3">
    <source>
        <dbReference type="ARBA" id="ARBA00022840"/>
    </source>
</evidence>
<proteinExistence type="inferred from homology"/>
<protein>
    <recommendedName>
        <fullName evidence="5">5-formyltetrahydrofolate cyclo-ligase</fullName>
        <ecNumber evidence="5">6.3.3.2</ecNumber>
    </recommendedName>
</protein>
<dbReference type="GO" id="GO:0046872">
    <property type="term" value="F:metal ion binding"/>
    <property type="evidence" value="ECO:0007669"/>
    <property type="project" value="UniProtKB-KW"/>
</dbReference>
<feature type="binding site" evidence="4">
    <location>
        <position position="70"/>
    </location>
    <ligand>
        <name>substrate</name>
    </ligand>
</feature>
<comment type="cofactor">
    <cofactor evidence="5">
        <name>Mg(2+)</name>
        <dbReference type="ChEBI" id="CHEBI:18420"/>
    </cofactor>
</comment>
<keyword evidence="2 4" id="KW-0547">Nucleotide-binding</keyword>
<comment type="similarity">
    <text evidence="1 5">Belongs to the 5-formyltetrahydrofolate cyclo-ligase family.</text>
</comment>
<keyword evidence="6" id="KW-0436">Ligase</keyword>